<dbReference type="InterPro" id="IPR014721">
    <property type="entry name" value="Ribsml_uS5_D2-typ_fold_subgr"/>
</dbReference>
<protein>
    <recommendedName>
        <fullName evidence="5">4-(cytidine 5'-diphospho)-2-C-methyl-D-erythritol kinase</fullName>
        <ecNumber evidence="5">2.7.1.148</ecNumber>
    </recommendedName>
</protein>
<keyword evidence="1 7" id="KW-0808">Transferase</keyword>
<dbReference type="SUPFAM" id="SSF55060">
    <property type="entry name" value="GHMP Kinase, C-terminal domain"/>
    <property type="match status" value="1"/>
</dbReference>
<dbReference type="PANTHER" id="PTHR43527">
    <property type="entry name" value="4-DIPHOSPHOCYTIDYL-2-C-METHYL-D-ERYTHRITOL KINASE, CHLOROPLASTIC"/>
    <property type="match status" value="1"/>
</dbReference>
<evidence type="ECO:0000313" key="10">
    <source>
        <dbReference type="Proteomes" id="UP000255335"/>
    </source>
</evidence>
<reference evidence="9 10" key="1">
    <citation type="submission" date="2018-06" db="EMBL/GenBank/DDBJ databases">
        <authorList>
            <consortium name="Pathogen Informatics"/>
            <person name="Doyle S."/>
        </authorList>
    </citation>
    <scope>NUCLEOTIDE SEQUENCE [LARGE SCALE GENOMIC DNA]</scope>
    <source>
        <strain evidence="8 9">NCTC12219</strain>
        <strain evidence="7 10">NCTC12221</strain>
    </source>
</reference>
<dbReference type="SUPFAM" id="SSF54211">
    <property type="entry name" value="Ribosomal protein S5 domain 2-like"/>
    <property type="match status" value="1"/>
</dbReference>
<evidence type="ECO:0000256" key="5">
    <source>
        <dbReference type="NCBIfam" id="TIGR00154"/>
    </source>
</evidence>
<evidence type="ECO:0000259" key="6">
    <source>
        <dbReference type="Pfam" id="PF00288"/>
    </source>
</evidence>
<dbReference type="InterPro" id="IPR004424">
    <property type="entry name" value="IspE"/>
</dbReference>
<keyword evidence="3 7" id="KW-0418">Kinase</keyword>
<dbReference type="EMBL" id="UGHX01000001">
    <property type="protein sequence ID" value="STP11216.1"/>
    <property type="molecule type" value="Genomic_DNA"/>
</dbReference>
<dbReference type="GO" id="GO:0050515">
    <property type="term" value="F:4-(cytidine 5'-diphospho)-2-C-methyl-D-erythritol kinase activity"/>
    <property type="evidence" value="ECO:0007669"/>
    <property type="project" value="UniProtKB-UniRule"/>
</dbReference>
<dbReference type="EMBL" id="UGHZ01000001">
    <property type="protein sequence ID" value="STP09283.1"/>
    <property type="molecule type" value="Genomic_DNA"/>
</dbReference>
<dbReference type="InterPro" id="IPR036554">
    <property type="entry name" value="GHMP_kinase_C_sf"/>
</dbReference>
<evidence type="ECO:0000313" key="7">
    <source>
        <dbReference type="EMBL" id="STP09283.1"/>
    </source>
</evidence>
<dbReference type="Proteomes" id="UP000255335">
    <property type="component" value="Unassembled WGS sequence"/>
</dbReference>
<organism evidence="7 10">
    <name type="scientific">Helicobacter cinaedi</name>
    <dbReference type="NCBI Taxonomy" id="213"/>
    <lineage>
        <taxon>Bacteria</taxon>
        <taxon>Pseudomonadati</taxon>
        <taxon>Campylobacterota</taxon>
        <taxon>Epsilonproteobacteria</taxon>
        <taxon>Campylobacterales</taxon>
        <taxon>Helicobacteraceae</taxon>
        <taxon>Helicobacter</taxon>
    </lineage>
</organism>
<dbReference type="GO" id="GO:0005524">
    <property type="term" value="F:ATP binding"/>
    <property type="evidence" value="ECO:0007669"/>
    <property type="project" value="UniProtKB-KW"/>
</dbReference>
<dbReference type="InterPro" id="IPR020568">
    <property type="entry name" value="Ribosomal_Su5_D2-typ_SF"/>
</dbReference>
<dbReference type="EC" id="2.7.1.148" evidence="5"/>
<evidence type="ECO:0000256" key="3">
    <source>
        <dbReference type="ARBA" id="ARBA00022777"/>
    </source>
</evidence>
<evidence type="ECO:0000313" key="8">
    <source>
        <dbReference type="EMBL" id="STP11216.1"/>
    </source>
</evidence>
<sequence length="263" mass="29290">MTFRIYPKVNIFLKIVGFEAGFHMLNSRFVLAKGSLYDEMCITQKDSFCIKGDFGCEIQENLIFKAKCVLSEYLSQQGRETLGLESLHIEVQKRIPQGAGLGGGSANAGAFLRGANEILSLGLREDELVGIAKYIGADVSFFASGLRSANVSGKGERLESMQEDVLECEIYTPNLFCDTKRVYKAFADSIRDKSRQYSLPTTRWFCMESKEILESQPDVAEPNDLFESACVCYPSLKDVAKELGKGWYFSGSGSSFFRLKGEE</sequence>
<dbReference type="Gene3D" id="3.30.70.890">
    <property type="entry name" value="GHMP kinase, C-terminal domain"/>
    <property type="match status" value="1"/>
</dbReference>
<dbReference type="InterPro" id="IPR006204">
    <property type="entry name" value="GHMP_kinase_N_dom"/>
</dbReference>
<dbReference type="Pfam" id="PF00288">
    <property type="entry name" value="GHMP_kinases_N"/>
    <property type="match status" value="1"/>
</dbReference>
<evidence type="ECO:0000256" key="1">
    <source>
        <dbReference type="ARBA" id="ARBA00022679"/>
    </source>
</evidence>
<proteinExistence type="predicted"/>
<accession>A0A377JNX1</accession>
<dbReference type="RefSeq" id="WP_115026008.1">
    <property type="nucleotide sequence ID" value="NZ_UGHX01000001.1"/>
</dbReference>
<dbReference type="PANTHER" id="PTHR43527:SF2">
    <property type="entry name" value="4-DIPHOSPHOCYTIDYL-2-C-METHYL-D-ERYTHRITOL KINASE, CHLOROPLASTIC"/>
    <property type="match status" value="1"/>
</dbReference>
<evidence type="ECO:0000256" key="2">
    <source>
        <dbReference type="ARBA" id="ARBA00022741"/>
    </source>
</evidence>
<dbReference type="AlphaFoldDB" id="A0A377JNX1"/>
<evidence type="ECO:0000256" key="4">
    <source>
        <dbReference type="ARBA" id="ARBA00022840"/>
    </source>
</evidence>
<feature type="domain" description="GHMP kinase N-terminal" evidence="6">
    <location>
        <begin position="75"/>
        <end position="145"/>
    </location>
</feature>
<dbReference type="Proteomes" id="UP000255103">
    <property type="component" value="Unassembled WGS sequence"/>
</dbReference>
<name>A0A377JNX1_9HELI</name>
<dbReference type="PIRSF" id="PIRSF010376">
    <property type="entry name" value="IspE"/>
    <property type="match status" value="1"/>
</dbReference>
<gene>
    <name evidence="7" type="primary">ispE</name>
    <name evidence="8" type="ORF">NCTC12219_01102</name>
    <name evidence="7" type="ORF">NCTC12221_00723</name>
</gene>
<dbReference type="Gene3D" id="3.30.230.10">
    <property type="match status" value="1"/>
</dbReference>
<dbReference type="GO" id="GO:0016114">
    <property type="term" value="P:terpenoid biosynthetic process"/>
    <property type="evidence" value="ECO:0007669"/>
    <property type="project" value="UniProtKB-UniRule"/>
</dbReference>
<evidence type="ECO:0000313" key="9">
    <source>
        <dbReference type="Proteomes" id="UP000255103"/>
    </source>
</evidence>
<dbReference type="NCBIfam" id="TIGR00154">
    <property type="entry name" value="ispE"/>
    <property type="match status" value="1"/>
</dbReference>
<keyword evidence="4" id="KW-0067">ATP-binding</keyword>
<dbReference type="NCBIfam" id="NF003216">
    <property type="entry name" value="PRK04181.1"/>
    <property type="match status" value="1"/>
</dbReference>
<keyword evidence="2" id="KW-0547">Nucleotide-binding</keyword>